<reference evidence="2" key="1">
    <citation type="journal article" date="2019" name="Int. J. Syst. Evol. Microbiol.">
        <title>The Global Catalogue of Microorganisms (GCM) 10K type strain sequencing project: providing services to taxonomists for standard genome sequencing and annotation.</title>
        <authorList>
            <consortium name="The Broad Institute Genomics Platform"/>
            <consortium name="The Broad Institute Genome Sequencing Center for Infectious Disease"/>
            <person name="Wu L."/>
            <person name="Ma J."/>
        </authorList>
    </citation>
    <scope>NUCLEOTIDE SEQUENCE [LARGE SCALE GENOMIC DNA]</scope>
    <source>
        <strain evidence="2">JCM 11650</strain>
    </source>
</reference>
<dbReference type="RefSeq" id="WP_343903343.1">
    <property type="nucleotide sequence ID" value="NZ_BAAAIS010000001.1"/>
</dbReference>
<dbReference type="CDD" id="cd02972">
    <property type="entry name" value="DsbA_family"/>
    <property type="match status" value="1"/>
</dbReference>
<dbReference type="EMBL" id="JBHUFL010000001">
    <property type="protein sequence ID" value="MFD1833629.1"/>
    <property type="molecule type" value="Genomic_DNA"/>
</dbReference>
<dbReference type="InterPro" id="IPR036249">
    <property type="entry name" value="Thioredoxin-like_sf"/>
</dbReference>
<organism evidence="1 2">
    <name type="scientific">Brachybacterium rhamnosum</name>
    <dbReference type="NCBI Taxonomy" id="173361"/>
    <lineage>
        <taxon>Bacteria</taxon>
        <taxon>Bacillati</taxon>
        <taxon>Actinomycetota</taxon>
        <taxon>Actinomycetes</taxon>
        <taxon>Micrococcales</taxon>
        <taxon>Dermabacteraceae</taxon>
        <taxon>Brachybacterium</taxon>
    </lineage>
</organism>
<dbReference type="Proteomes" id="UP001597280">
    <property type="component" value="Unassembled WGS sequence"/>
</dbReference>
<accession>A0ABW4PTP5</accession>
<dbReference type="InterPro" id="IPR053977">
    <property type="entry name" value="Rv2466c-like"/>
</dbReference>
<evidence type="ECO:0000313" key="1">
    <source>
        <dbReference type="EMBL" id="MFD1833629.1"/>
    </source>
</evidence>
<comment type="caution">
    <text evidence="1">The sequence shown here is derived from an EMBL/GenBank/DDBJ whole genome shotgun (WGS) entry which is preliminary data.</text>
</comment>
<dbReference type="Pfam" id="PF22234">
    <property type="entry name" value="Rv2466c-like"/>
    <property type="match status" value="1"/>
</dbReference>
<evidence type="ECO:0000313" key="2">
    <source>
        <dbReference type="Proteomes" id="UP001597280"/>
    </source>
</evidence>
<protein>
    <submittedName>
        <fullName evidence="1">DsbA family protein</fullName>
    </submittedName>
</protein>
<name>A0ABW4PTP5_9MICO</name>
<proteinExistence type="predicted"/>
<dbReference type="SUPFAM" id="SSF52833">
    <property type="entry name" value="Thioredoxin-like"/>
    <property type="match status" value="1"/>
</dbReference>
<dbReference type="Gene3D" id="3.40.30.10">
    <property type="entry name" value="Glutaredoxin"/>
    <property type="match status" value="1"/>
</dbReference>
<sequence>MSARPVELFFDPICPWAWMTSRWLLEASQVREVEITFSIMSLAALNEGRDLPEGYRRSMDDAWGPARTALAVAQQGSQEDLAAFYTAFGTEYHVGGNSDRRAAAVAGLAATSLGADLISAYDDESLDPELRTRQKVVIELVGDEVGTPVISFGPGRAYFGPVISPAPKGEEAGTLFDGLELMTRTEGFFELKRTRTVGPIFD</sequence>
<keyword evidence="2" id="KW-1185">Reference proteome</keyword>
<gene>
    <name evidence="1" type="ORF">ACFSDA_00955</name>
</gene>